<dbReference type="SMART" id="SM00355">
    <property type="entry name" value="ZnF_C2H2"/>
    <property type="match status" value="2"/>
</dbReference>
<dbReference type="SUPFAM" id="SSF57667">
    <property type="entry name" value="beta-beta-alpha zinc fingers"/>
    <property type="match status" value="1"/>
</dbReference>
<evidence type="ECO:0000256" key="2">
    <source>
        <dbReference type="ARBA" id="ARBA00004642"/>
    </source>
</evidence>
<keyword evidence="7" id="KW-0539">Nucleus</keyword>
<protein>
    <recommendedName>
        <fullName evidence="9">Wilms tumor protein homolog</fullName>
    </recommendedName>
</protein>
<evidence type="ECO:0000313" key="14">
    <source>
        <dbReference type="Proteomes" id="UP000076722"/>
    </source>
</evidence>
<keyword evidence="3" id="KW-1017">Isopeptide bond</keyword>
<dbReference type="InterPro" id="IPR003120">
    <property type="entry name" value="Ste12"/>
</dbReference>
<feature type="domain" description="C2H2-type" evidence="12">
    <location>
        <begin position="616"/>
        <end position="640"/>
    </location>
</feature>
<keyword evidence="10" id="KW-0862">Zinc</keyword>
<gene>
    <name evidence="13" type="ORF">SISNIDRAFT_483616</name>
</gene>
<sequence>MTVGSSVGVRLPGSKKRPIRAPHVSLVWSIKIPDVLICLSNNPIYSPSAFLSSPVSTSMISPSTMNTPSSSSPATPYALNAAAPDSSNSVTTRPLTVQEQSSLAHLDRLKFFLATAPSRWSAPNAPVPIPNPNQHPALNRFLLPSGEYVTCVLWSGLYHITGTDIVRSLVFRFEAFGRPVRNMKKFEEGVFSDLRNLKPGTDACLEEPKSPFLDLLFKYQCIRTQKKQKVFYWFSVPHDRLFLDALERDLKREKIGQEPTTAVQGEPAASFIYDPKRPLFEQFSQAQQHDTQRETKKPDDTPAAAGVVNGIISSADRLVAASNAARQSSVSTAPSRDTSPDSSPSESANGTRLGSAGPGGKQFFSGMLGLSEGSPTYKQRRKKPLKGLTVGVPYGGVRKPSVERKQSPPEEDSDSVTMDGASLAAGQNAFYVRPPQSAPAYGAYSLQHKGSSIPARASQNYSALPMSTASLNQAQLQSHSQTLSRHTLPLTYSRSNLSTSASHLSSVQSSPAPITPRSSFSTSNSLPNSASATTTTFQPSPLAIHSSTLPPYPPHYNSHPSINVPAHPANMNGNYNDEPRESNRAFQCPLFSCGKLFKRMEHLKRHVRTHTLERPFSCEECGKRFSRSDNLAQHQRTHTGYLYANAQNGWSTQSTPYGSEEEFESEEDQGMSAEIREVEVGQGMHIETEELDLEQDHSSHGGSDDAHGDELQGSGSANGYSTPPSQEIPYAATATSQSGSVSPYLNSVNTSPQQWTSGSNGSYNGGLNRAVTPSPAAPTLNSTPSPIPGYQQAQSVASHPYLQPQVAYAMRQTMGASLSAPSHTQAFDHASLYPPGLADQYSQQDSSIGPIRRHRSVTPSYGYGYVPRSASENIRRPQTSMSYPQPQVENNNSAGDYFNASQDMYAYVNDGSTESASATTVGFAGVDQSRGTASTRSSPGMGYVSRADASTVQSSLADAGTMQSLEQLPESMAIESVNSAQSQQAIEAVYDSSMGYTTAPEYQPRATMISQTLDQQPHLVDSPDASYVSYNPSPAPSRSNSPSMYATEVVAMPLEMTMSGMSDMGVSGMEGGMGDMGLSVSMGSMEQQLQQQYQHYTQFSAQPQHVGI</sequence>
<feature type="region of interest" description="Disordered" evidence="11">
    <location>
        <begin position="284"/>
        <end position="305"/>
    </location>
</feature>
<dbReference type="GO" id="GO:0008270">
    <property type="term" value="F:zinc ion binding"/>
    <property type="evidence" value="ECO:0007669"/>
    <property type="project" value="UniProtKB-KW"/>
</dbReference>
<evidence type="ECO:0000256" key="11">
    <source>
        <dbReference type="SAM" id="MobiDB-lite"/>
    </source>
</evidence>
<evidence type="ECO:0000313" key="13">
    <source>
        <dbReference type="EMBL" id="KZS95378.1"/>
    </source>
</evidence>
<feature type="compositionally biased region" description="Polar residues" evidence="11">
    <location>
        <begin position="733"/>
        <end position="756"/>
    </location>
</feature>
<proteinExistence type="inferred from homology"/>
<keyword evidence="5" id="KW-0805">Transcription regulation</keyword>
<keyword evidence="14" id="KW-1185">Reference proteome</keyword>
<dbReference type="Gene3D" id="3.30.160.60">
    <property type="entry name" value="Classic Zinc Finger"/>
    <property type="match status" value="2"/>
</dbReference>
<dbReference type="SMART" id="SM00424">
    <property type="entry name" value="STE"/>
    <property type="match status" value="1"/>
</dbReference>
<dbReference type="AlphaFoldDB" id="A0A164WUN4"/>
<dbReference type="FunFam" id="3.30.160.60:FF:000063">
    <property type="entry name" value="Wilms tumor 1-KTS isoform"/>
    <property type="match status" value="1"/>
</dbReference>
<evidence type="ECO:0000256" key="8">
    <source>
        <dbReference type="ARBA" id="ARBA00024345"/>
    </source>
</evidence>
<name>A0A164WUN4_9AGAM</name>
<keyword evidence="4" id="KW-0832">Ubl conjugation</keyword>
<feature type="compositionally biased region" description="Low complexity" evidence="11">
    <location>
        <begin position="502"/>
        <end position="536"/>
    </location>
</feature>
<dbReference type="STRING" id="1314777.A0A164WUN4"/>
<comment type="subcellular location">
    <subcellularLocation>
        <location evidence="1">Nucleus</location>
        <location evidence="1">Nucleolus</location>
    </subcellularLocation>
    <subcellularLocation>
        <location evidence="2">Nucleus</location>
        <location evidence="2">Nucleoplasm</location>
    </subcellularLocation>
</comment>
<feature type="region of interest" description="Disordered" evidence="11">
    <location>
        <begin position="647"/>
        <end position="670"/>
    </location>
</feature>
<feature type="region of interest" description="Disordered" evidence="11">
    <location>
        <begin position="323"/>
        <end position="417"/>
    </location>
</feature>
<evidence type="ECO:0000256" key="3">
    <source>
        <dbReference type="ARBA" id="ARBA00022499"/>
    </source>
</evidence>
<dbReference type="Pfam" id="PF02200">
    <property type="entry name" value="STE"/>
    <property type="match status" value="1"/>
</dbReference>
<dbReference type="GO" id="GO:0005730">
    <property type="term" value="C:nucleolus"/>
    <property type="evidence" value="ECO:0007669"/>
    <property type="project" value="UniProtKB-SubCell"/>
</dbReference>
<dbReference type="GO" id="GO:1990527">
    <property type="term" value="C:Tec1p-Ste12p-Dig1p complex"/>
    <property type="evidence" value="ECO:0007669"/>
    <property type="project" value="TreeGrafter"/>
</dbReference>
<keyword evidence="10" id="KW-0863">Zinc-finger</keyword>
<accession>A0A164WUN4</accession>
<evidence type="ECO:0000256" key="9">
    <source>
        <dbReference type="ARBA" id="ARBA00069242"/>
    </source>
</evidence>
<feature type="region of interest" description="Disordered" evidence="11">
    <location>
        <begin position="61"/>
        <end position="90"/>
    </location>
</feature>
<dbReference type="GO" id="GO:0003700">
    <property type="term" value="F:DNA-binding transcription factor activity"/>
    <property type="evidence" value="ECO:0007669"/>
    <property type="project" value="InterPro"/>
</dbReference>
<dbReference type="Pfam" id="PF00096">
    <property type="entry name" value="zf-C2H2"/>
    <property type="match status" value="2"/>
</dbReference>
<evidence type="ECO:0000256" key="6">
    <source>
        <dbReference type="ARBA" id="ARBA00023163"/>
    </source>
</evidence>
<feature type="domain" description="C2H2-type" evidence="12">
    <location>
        <begin position="586"/>
        <end position="615"/>
    </location>
</feature>
<evidence type="ECO:0000256" key="1">
    <source>
        <dbReference type="ARBA" id="ARBA00004604"/>
    </source>
</evidence>
<feature type="compositionally biased region" description="Low complexity" evidence="11">
    <location>
        <begin position="757"/>
        <end position="768"/>
    </location>
</feature>
<feature type="compositionally biased region" description="Low complexity" evidence="11">
    <location>
        <begin position="331"/>
        <end position="348"/>
    </location>
</feature>
<feature type="region of interest" description="Disordered" evidence="11">
    <location>
        <begin position="502"/>
        <end position="577"/>
    </location>
</feature>
<feature type="region of interest" description="Disordered" evidence="11">
    <location>
        <begin position="693"/>
        <end position="794"/>
    </location>
</feature>
<evidence type="ECO:0000256" key="4">
    <source>
        <dbReference type="ARBA" id="ARBA00022843"/>
    </source>
</evidence>
<dbReference type="PROSITE" id="PS50157">
    <property type="entry name" value="ZINC_FINGER_C2H2_2"/>
    <property type="match status" value="2"/>
</dbReference>
<dbReference type="PANTHER" id="PTHR47427:SF1">
    <property type="entry name" value="PROTEIN STE12"/>
    <property type="match status" value="1"/>
</dbReference>
<feature type="compositionally biased region" description="Polar residues" evidence="11">
    <location>
        <begin position="713"/>
        <end position="725"/>
    </location>
</feature>
<evidence type="ECO:0000256" key="7">
    <source>
        <dbReference type="ARBA" id="ARBA00023242"/>
    </source>
</evidence>
<keyword evidence="6" id="KW-0804">Transcription</keyword>
<dbReference type="EMBL" id="KV419401">
    <property type="protein sequence ID" value="KZS95378.1"/>
    <property type="molecule type" value="Genomic_DNA"/>
</dbReference>
<reference evidence="13 14" key="1">
    <citation type="journal article" date="2016" name="Mol. Biol. Evol.">
        <title>Comparative Genomics of Early-Diverging Mushroom-Forming Fungi Provides Insights into the Origins of Lignocellulose Decay Capabilities.</title>
        <authorList>
            <person name="Nagy L.G."/>
            <person name="Riley R."/>
            <person name="Tritt A."/>
            <person name="Adam C."/>
            <person name="Daum C."/>
            <person name="Floudas D."/>
            <person name="Sun H."/>
            <person name="Yadav J.S."/>
            <person name="Pangilinan J."/>
            <person name="Larsson K.H."/>
            <person name="Matsuura K."/>
            <person name="Barry K."/>
            <person name="Labutti K."/>
            <person name="Kuo R."/>
            <person name="Ohm R.A."/>
            <person name="Bhattacharya S.S."/>
            <person name="Shirouzu T."/>
            <person name="Yoshinaga Y."/>
            <person name="Martin F.M."/>
            <person name="Grigoriev I.V."/>
            <person name="Hibbett D.S."/>
        </authorList>
    </citation>
    <scope>NUCLEOTIDE SEQUENCE [LARGE SCALE GENOMIC DNA]</scope>
    <source>
        <strain evidence="13 14">HHB9708</strain>
    </source>
</reference>
<dbReference type="InterPro" id="IPR013087">
    <property type="entry name" value="Znf_C2H2_type"/>
</dbReference>
<evidence type="ECO:0000259" key="12">
    <source>
        <dbReference type="PROSITE" id="PS50157"/>
    </source>
</evidence>
<dbReference type="OrthoDB" id="1095242at2759"/>
<dbReference type="PANTHER" id="PTHR47427">
    <property type="entry name" value="PROTEIN STE12"/>
    <property type="match status" value="1"/>
</dbReference>
<dbReference type="InterPro" id="IPR052127">
    <property type="entry name" value="STE12_transcription_factor"/>
</dbReference>
<feature type="compositionally biased region" description="Polar residues" evidence="11">
    <location>
        <begin position="647"/>
        <end position="657"/>
    </location>
</feature>
<dbReference type="PROSITE" id="PS00028">
    <property type="entry name" value="ZINC_FINGER_C2H2_1"/>
    <property type="match status" value="2"/>
</dbReference>
<organism evidence="13 14">
    <name type="scientific">Sistotremastrum niveocremeum HHB9708</name>
    <dbReference type="NCBI Taxonomy" id="1314777"/>
    <lineage>
        <taxon>Eukaryota</taxon>
        <taxon>Fungi</taxon>
        <taxon>Dikarya</taxon>
        <taxon>Basidiomycota</taxon>
        <taxon>Agaricomycotina</taxon>
        <taxon>Agaricomycetes</taxon>
        <taxon>Sistotremastrales</taxon>
        <taxon>Sistotremastraceae</taxon>
        <taxon>Sertulicium</taxon>
        <taxon>Sertulicium niveocremeum</taxon>
    </lineage>
</organism>
<feature type="compositionally biased region" description="Basic and acidic residues" evidence="11">
    <location>
        <begin position="694"/>
        <end position="710"/>
    </location>
</feature>
<evidence type="ECO:0000256" key="5">
    <source>
        <dbReference type="ARBA" id="ARBA00023015"/>
    </source>
</evidence>
<comment type="similarity">
    <text evidence="8">Belongs to the STE12 transcription factor family.</text>
</comment>
<dbReference type="Proteomes" id="UP000076722">
    <property type="component" value="Unassembled WGS sequence"/>
</dbReference>
<dbReference type="GO" id="GO:1990526">
    <property type="term" value="C:Ste12p-Dig1p-Dig2p complex"/>
    <property type="evidence" value="ECO:0007669"/>
    <property type="project" value="TreeGrafter"/>
</dbReference>
<dbReference type="InterPro" id="IPR036236">
    <property type="entry name" value="Znf_C2H2_sf"/>
</dbReference>
<evidence type="ECO:0000256" key="10">
    <source>
        <dbReference type="PROSITE-ProRule" id="PRU00042"/>
    </source>
</evidence>
<dbReference type="GO" id="GO:0005654">
    <property type="term" value="C:nucleoplasm"/>
    <property type="evidence" value="ECO:0007669"/>
    <property type="project" value="UniProtKB-SubCell"/>
</dbReference>
<feature type="compositionally biased region" description="Acidic residues" evidence="11">
    <location>
        <begin position="659"/>
        <end position="669"/>
    </location>
</feature>
<feature type="compositionally biased region" description="Low complexity" evidence="11">
    <location>
        <begin position="61"/>
        <end position="76"/>
    </location>
</feature>
<feature type="compositionally biased region" description="Basic and acidic residues" evidence="11">
    <location>
        <begin position="290"/>
        <end position="300"/>
    </location>
</feature>
<keyword evidence="10" id="KW-0479">Metal-binding</keyword>